<protein>
    <recommendedName>
        <fullName evidence="9">DNA 5'-3' helicase</fullName>
        <ecNumber evidence="9">5.6.2.3</ecNumber>
    </recommendedName>
</protein>
<dbReference type="GO" id="GO:0005524">
    <property type="term" value="F:ATP binding"/>
    <property type="evidence" value="ECO:0007669"/>
    <property type="project" value="UniProtKB-KW"/>
</dbReference>
<evidence type="ECO:0000256" key="4">
    <source>
        <dbReference type="ARBA" id="ARBA00022801"/>
    </source>
</evidence>
<dbReference type="Gene3D" id="1.10.860.10">
    <property type="entry name" value="DNAb Helicase, Chain A"/>
    <property type="match status" value="1"/>
</dbReference>
<organism evidence="14">
    <name type="scientific">Hydropuntia rangiferina</name>
    <dbReference type="NCBI Taxonomy" id="338881"/>
    <lineage>
        <taxon>Eukaryota</taxon>
        <taxon>Rhodophyta</taxon>
        <taxon>Florideophyceae</taxon>
        <taxon>Rhodymeniophycidae</taxon>
        <taxon>Gracilariales</taxon>
        <taxon>Gracilariaceae</taxon>
        <taxon>Hydropuntia</taxon>
    </lineage>
</organism>
<evidence type="ECO:0000256" key="2">
    <source>
        <dbReference type="ARBA" id="ARBA00022705"/>
    </source>
</evidence>
<evidence type="ECO:0000256" key="10">
    <source>
        <dbReference type="ARBA" id="ARBA00048954"/>
    </source>
</evidence>
<keyword evidence="14" id="KW-0934">Plastid</keyword>
<accession>A0A345U8L8</accession>
<dbReference type="Pfam" id="PF03796">
    <property type="entry name" value="DnaB_C"/>
    <property type="match status" value="1"/>
</dbReference>
<dbReference type="Gene3D" id="3.40.50.300">
    <property type="entry name" value="P-loop containing nucleotide triphosphate hydrolases"/>
    <property type="match status" value="2"/>
</dbReference>
<evidence type="ECO:0000256" key="5">
    <source>
        <dbReference type="ARBA" id="ARBA00022806"/>
    </source>
</evidence>
<evidence type="ECO:0000256" key="3">
    <source>
        <dbReference type="ARBA" id="ARBA00022741"/>
    </source>
</evidence>
<keyword evidence="6" id="KW-0067">ATP-binding</keyword>
<dbReference type="PANTHER" id="PTHR30153">
    <property type="entry name" value="REPLICATIVE DNA HELICASE DNAB"/>
    <property type="match status" value="1"/>
</dbReference>
<dbReference type="InterPro" id="IPR007693">
    <property type="entry name" value="DNA_helicase_DnaB-like_N"/>
</dbReference>
<evidence type="ECO:0000256" key="1">
    <source>
        <dbReference type="ARBA" id="ARBA00008428"/>
    </source>
</evidence>
<keyword evidence="7" id="KW-0238">DNA-binding</keyword>
<dbReference type="SUPFAM" id="SSF52540">
    <property type="entry name" value="P-loop containing nucleoside triphosphate hydrolases"/>
    <property type="match status" value="1"/>
</dbReference>
<keyword evidence="4" id="KW-0378">Hydrolase</keyword>
<dbReference type="GO" id="GO:0043139">
    <property type="term" value="F:5'-3' DNA helicase activity"/>
    <property type="evidence" value="ECO:0007669"/>
    <property type="project" value="UniProtKB-EC"/>
</dbReference>
<dbReference type="GO" id="GO:0003677">
    <property type="term" value="F:DNA binding"/>
    <property type="evidence" value="ECO:0007669"/>
    <property type="project" value="UniProtKB-KW"/>
</dbReference>
<evidence type="ECO:0000256" key="7">
    <source>
        <dbReference type="ARBA" id="ARBA00023125"/>
    </source>
</evidence>
<dbReference type="GO" id="GO:0016787">
    <property type="term" value="F:hydrolase activity"/>
    <property type="evidence" value="ECO:0007669"/>
    <property type="project" value="UniProtKB-KW"/>
</dbReference>
<keyword evidence="14" id="KW-0150">Chloroplast</keyword>
<dbReference type="EMBL" id="MH396012">
    <property type="protein sequence ID" value="AXI96804.1"/>
    <property type="molecule type" value="Genomic_DNA"/>
</dbReference>
<dbReference type="InterPro" id="IPR036185">
    <property type="entry name" value="DNA_heli_DnaB-like_N_sf"/>
</dbReference>
<dbReference type="GO" id="GO:0005829">
    <property type="term" value="C:cytosol"/>
    <property type="evidence" value="ECO:0007669"/>
    <property type="project" value="TreeGrafter"/>
</dbReference>
<keyword evidence="8" id="KW-0413">Isomerase</keyword>
<gene>
    <name evidence="14" type="primary">dnaB</name>
</gene>
<dbReference type="GO" id="GO:0006260">
    <property type="term" value="P:DNA replication"/>
    <property type="evidence" value="ECO:0007669"/>
    <property type="project" value="UniProtKB-KW"/>
</dbReference>
<proteinExistence type="inferred from homology"/>
<sequence>MYNIVLNLMLPQNYVAEEILLGTILINPTVFPQLMPCLKADSFFVESHRLIYKSLMVLHKSNKLDIIQLFYLLNDNGVLYSIGGVTKIIQLMKQSHMFMSSMNIYAYIQDLTILVNNSYIKRLMIQYGYNVIKLANVTFLPSHQLYNKVSEYLESTVYKIPKENFMTFRDLVANLLLDLKYQNINSKQMTKDKQDTILLGFHKLDGLINGLKGGDLIVIAGRPSIGKTSFVINLVFNILHSISLGLCFFSLEMSKSQIVSKFVSVASGLSIQNIYCGKLDSDQWYSLNQVCFNLMEYNVYINDTPSMSIDYIEYTSKLLHQETGNIQLIVIDYLQLIQIENFINDTRTQELGYITRKLKLLAQYLNIPIIVLSQLNRSIESRVNKMPLLSDLRESGCLIVYGCLNLNSFNSLHIQSFYYIDIFTKFNLVQILSFNKLSHELLNNLNFNIALQYSFNFNSYSYTISLTYNHKLYMKNIWLQLNQCFLNNISITSYLYNVYICYIYFFEYMYITDILYYNYIHVFDVQEPSYMVLYFNTFILHNSIEQDADIVIILSKNVNDFNSSNIIDVSLCKNRNGSTGLCQLTFTPTNSTFFSTK</sequence>
<feature type="domain" description="DNA helicase DnaB-like N-terminal" evidence="12">
    <location>
        <begin position="10"/>
        <end position="109"/>
    </location>
</feature>
<keyword evidence="11" id="KW-0812">Transmembrane</keyword>
<evidence type="ECO:0000259" key="12">
    <source>
        <dbReference type="Pfam" id="PF00772"/>
    </source>
</evidence>
<dbReference type="InterPro" id="IPR007694">
    <property type="entry name" value="DNA_helicase_DnaB-like_C"/>
</dbReference>
<feature type="transmembrane region" description="Helical" evidence="11">
    <location>
        <begin position="230"/>
        <end position="251"/>
    </location>
</feature>
<evidence type="ECO:0000313" key="14">
    <source>
        <dbReference type="EMBL" id="AXI96804.1"/>
    </source>
</evidence>
<evidence type="ECO:0000256" key="11">
    <source>
        <dbReference type="SAM" id="Phobius"/>
    </source>
</evidence>
<comment type="catalytic activity">
    <reaction evidence="10">
        <text>ATP + H2O = ADP + phosphate + H(+)</text>
        <dbReference type="Rhea" id="RHEA:13065"/>
        <dbReference type="ChEBI" id="CHEBI:15377"/>
        <dbReference type="ChEBI" id="CHEBI:15378"/>
        <dbReference type="ChEBI" id="CHEBI:30616"/>
        <dbReference type="ChEBI" id="CHEBI:43474"/>
        <dbReference type="ChEBI" id="CHEBI:456216"/>
        <dbReference type="EC" id="5.6.2.3"/>
    </reaction>
</comment>
<dbReference type="RefSeq" id="YP_009511131.1">
    <property type="nucleotide sequence ID" value="NC_039142.1"/>
</dbReference>
<evidence type="ECO:0000256" key="8">
    <source>
        <dbReference type="ARBA" id="ARBA00023235"/>
    </source>
</evidence>
<keyword evidence="3" id="KW-0547">Nucleotide-binding</keyword>
<evidence type="ECO:0000259" key="13">
    <source>
        <dbReference type="Pfam" id="PF03796"/>
    </source>
</evidence>
<keyword evidence="11" id="KW-0472">Membrane</keyword>
<dbReference type="PANTHER" id="PTHR30153:SF2">
    <property type="entry name" value="REPLICATIVE DNA HELICASE"/>
    <property type="match status" value="1"/>
</dbReference>
<reference evidence="14" key="1">
    <citation type="submission" date="2018-05" db="EMBL/GenBank/DDBJ databases">
        <title>Organellar genomes of Gracilariaceae.</title>
        <authorList>
            <person name="Iha C."/>
            <person name="Oliveira M.C."/>
        </authorList>
    </citation>
    <scope>NUCLEOTIDE SEQUENCE</scope>
</reference>
<dbReference type="AlphaFoldDB" id="A0A345U8L8"/>
<name>A0A345U8L8_9FLOR</name>
<dbReference type="SUPFAM" id="SSF48024">
    <property type="entry name" value="N-terminal domain of DnaB helicase"/>
    <property type="match status" value="1"/>
</dbReference>
<dbReference type="Pfam" id="PF00772">
    <property type="entry name" value="DnaB"/>
    <property type="match status" value="1"/>
</dbReference>
<keyword evidence="11" id="KW-1133">Transmembrane helix</keyword>
<keyword evidence="2" id="KW-0235">DNA replication</keyword>
<dbReference type="EC" id="5.6.2.3" evidence="9"/>
<geneLocation type="chloroplast" evidence="14"/>
<evidence type="ECO:0000256" key="9">
    <source>
        <dbReference type="ARBA" id="ARBA00044969"/>
    </source>
</evidence>
<feature type="domain" description="SF4 helicase" evidence="13">
    <location>
        <begin position="199"/>
        <end position="593"/>
    </location>
</feature>
<evidence type="ECO:0000256" key="6">
    <source>
        <dbReference type="ARBA" id="ARBA00022840"/>
    </source>
</evidence>
<dbReference type="InterPro" id="IPR016136">
    <property type="entry name" value="DNA_helicase_N/primase_C"/>
</dbReference>
<comment type="similarity">
    <text evidence="1">Belongs to the helicase family. DnaB subfamily.</text>
</comment>
<dbReference type="GeneID" id="37623583"/>
<keyword evidence="5 14" id="KW-0347">Helicase</keyword>
<dbReference type="InterPro" id="IPR027417">
    <property type="entry name" value="P-loop_NTPase"/>
</dbReference>